<sequence>MLEGDGKHFVDIAETDWSTIDTAPKRTTKRPRAAARSQPSNPDTTSSVSAAASPFTQHQPRLPSLRDLFPPEFFQPPTSATMPRRQAGGDEDEDYMPDEEYMPHSKRHKSLTRRASQEELSATDSQYSESQGDLELDEAYTAASYRPNPRRSATVAYDRISQTSRTSRQPHRVEQQQELSHGQQSESRRSLQQNQSVEEQQTSRNRVTCEVSRASRHVHFAGPQQQDHRRAPQSQIASNVPVRPSPLSNMSLLRDFEHPSTELTAASGRPVRGAMARALDRMSNQNQAGSSSAVNPAEEDFRSDAPGRPAKPPISREQQRKQNLIMVLYRSIFDSKLKEFPSLMTFRPIPDTWQEPSSLRAASPAPPPPNTPLNLNNIPQRAEFDAFHQHSLSSTLRMQTPYGGPAVPVPPLGYESYSFQNYPSTHKTNDHEYYSTAANDVFGQAVPSLRTTPKYHPTNEMTPEETQRYHNDRRLFVKMKAAWVDNDKVLRLREQKVDGDALQTLWEVAQVFRARNPVNPSAESVKWFVDKRDEISRPRSQSQRQSQSAPAEESGHDNLEDLVNAAAAAEELEVVGPEPMDVDEPEQQEDDEEMPQQAENDEEDDDDEYVDVDELAPAFRMLQQLEQQQQQQQQPPAASVSPPSIHSQDYDADVDTPSETQSEIEDHERHERARSERAQSKGRLGINDLLN</sequence>
<feature type="compositionally biased region" description="Polar residues" evidence="1">
    <location>
        <begin position="176"/>
        <end position="206"/>
    </location>
</feature>
<feature type="region of interest" description="Disordered" evidence="1">
    <location>
        <begin position="534"/>
        <end position="557"/>
    </location>
</feature>
<dbReference type="RefSeq" id="XP_062676967.1">
    <property type="nucleotide sequence ID" value="XM_062828576.1"/>
</dbReference>
<feature type="region of interest" description="Disordered" evidence="1">
    <location>
        <begin position="574"/>
        <end position="691"/>
    </location>
</feature>
<reference evidence="2" key="2">
    <citation type="submission" date="2023-06" db="EMBL/GenBank/DDBJ databases">
        <authorList>
            <consortium name="Lawrence Berkeley National Laboratory"/>
            <person name="Haridas S."/>
            <person name="Hensen N."/>
            <person name="Bonometti L."/>
            <person name="Westerberg I."/>
            <person name="Brannstrom I.O."/>
            <person name="Guillou S."/>
            <person name="Cros-Aarteil S."/>
            <person name="Calhoun S."/>
            <person name="Kuo A."/>
            <person name="Mondo S."/>
            <person name="Pangilinan J."/>
            <person name="Riley R."/>
            <person name="Labutti K."/>
            <person name="Andreopoulos B."/>
            <person name="Lipzen A."/>
            <person name="Chen C."/>
            <person name="Yanf M."/>
            <person name="Daum C."/>
            <person name="Ng V."/>
            <person name="Clum A."/>
            <person name="Steindorff A."/>
            <person name="Ohm R."/>
            <person name="Martin F."/>
            <person name="Silar P."/>
            <person name="Natvig D."/>
            <person name="Lalanne C."/>
            <person name="Gautier V."/>
            <person name="Ament-Velasquez S.L."/>
            <person name="Kruys A."/>
            <person name="Hutchinson M.I."/>
            <person name="Powell A.J."/>
            <person name="Barry K."/>
            <person name="Miller A.N."/>
            <person name="Grigoriev I.V."/>
            <person name="Debuchy R."/>
            <person name="Gladieux P."/>
            <person name="Thoren M.H."/>
            <person name="Johannesson H."/>
        </authorList>
    </citation>
    <scope>NUCLEOTIDE SEQUENCE</scope>
    <source>
        <strain evidence="2">CBS 560.94</strain>
    </source>
</reference>
<evidence type="ECO:0000313" key="3">
    <source>
        <dbReference type="Proteomes" id="UP001278500"/>
    </source>
</evidence>
<organism evidence="2 3">
    <name type="scientific">Neurospora tetraspora</name>
    <dbReference type="NCBI Taxonomy" id="94610"/>
    <lineage>
        <taxon>Eukaryota</taxon>
        <taxon>Fungi</taxon>
        <taxon>Dikarya</taxon>
        <taxon>Ascomycota</taxon>
        <taxon>Pezizomycotina</taxon>
        <taxon>Sordariomycetes</taxon>
        <taxon>Sordariomycetidae</taxon>
        <taxon>Sordariales</taxon>
        <taxon>Sordariaceae</taxon>
        <taxon>Neurospora</taxon>
    </lineage>
</organism>
<evidence type="ECO:0000256" key="1">
    <source>
        <dbReference type="SAM" id="MobiDB-lite"/>
    </source>
</evidence>
<name>A0AAE0MJE5_9PEZI</name>
<dbReference type="AlphaFoldDB" id="A0AAE0MJE5"/>
<feature type="compositionally biased region" description="Polar residues" evidence="1">
    <location>
        <begin position="283"/>
        <end position="294"/>
    </location>
</feature>
<feature type="compositionally biased region" description="Acidic residues" evidence="1">
    <location>
        <begin position="89"/>
        <end position="100"/>
    </location>
</feature>
<dbReference type="EMBL" id="JAUEPP010000009">
    <property type="protein sequence ID" value="KAK3334801.1"/>
    <property type="molecule type" value="Genomic_DNA"/>
</dbReference>
<feature type="compositionally biased region" description="Basic and acidic residues" evidence="1">
    <location>
        <begin position="1"/>
        <end position="11"/>
    </location>
</feature>
<keyword evidence="3" id="KW-1185">Reference proteome</keyword>
<reference evidence="2" key="1">
    <citation type="journal article" date="2023" name="Mol. Phylogenet. Evol.">
        <title>Genome-scale phylogeny and comparative genomics of the fungal order Sordariales.</title>
        <authorList>
            <person name="Hensen N."/>
            <person name="Bonometti L."/>
            <person name="Westerberg I."/>
            <person name="Brannstrom I.O."/>
            <person name="Guillou S."/>
            <person name="Cros-Aarteil S."/>
            <person name="Calhoun S."/>
            <person name="Haridas S."/>
            <person name="Kuo A."/>
            <person name="Mondo S."/>
            <person name="Pangilinan J."/>
            <person name="Riley R."/>
            <person name="LaButti K."/>
            <person name="Andreopoulos B."/>
            <person name="Lipzen A."/>
            <person name="Chen C."/>
            <person name="Yan M."/>
            <person name="Daum C."/>
            <person name="Ng V."/>
            <person name="Clum A."/>
            <person name="Steindorff A."/>
            <person name="Ohm R.A."/>
            <person name="Martin F."/>
            <person name="Silar P."/>
            <person name="Natvig D.O."/>
            <person name="Lalanne C."/>
            <person name="Gautier V."/>
            <person name="Ament-Velasquez S.L."/>
            <person name="Kruys A."/>
            <person name="Hutchinson M.I."/>
            <person name="Powell A.J."/>
            <person name="Barry K."/>
            <person name="Miller A.N."/>
            <person name="Grigoriev I.V."/>
            <person name="Debuchy R."/>
            <person name="Gladieux P."/>
            <person name="Hiltunen Thoren M."/>
            <person name="Johannesson H."/>
        </authorList>
    </citation>
    <scope>NUCLEOTIDE SEQUENCE</scope>
    <source>
        <strain evidence="2">CBS 560.94</strain>
    </source>
</reference>
<feature type="compositionally biased region" description="Low complexity" evidence="1">
    <location>
        <begin position="538"/>
        <end position="552"/>
    </location>
</feature>
<feature type="compositionally biased region" description="Acidic residues" evidence="1">
    <location>
        <begin position="580"/>
        <end position="614"/>
    </location>
</feature>
<feature type="compositionally biased region" description="Low complexity" evidence="1">
    <location>
        <begin position="622"/>
        <end position="634"/>
    </location>
</feature>
<feature type="compositionally biased region" description="Polar residues" evidence="1">
    <location>
        <begin position="118"/>
        <end position="131"/>
    </location>
</feature>
<comment type="caution">
    <text evidence="2">The sequence shown here is derived from an EMBL/GenBank/DDBJ whole genome shotgun (WGS) entry which is preliminary data.</text>
</comment>
<dbReference type="GeneID" id="87865730"/>
<feature type="region of interest" description="Disordered" evidence="1">
    <location>
        <begin position="1"/>
        <end position="246"/>
    </location>
</feature>
<feature type="compositionally biased region" description="Polar residues" evidence="1">
    <location>
        <begin position="37"/>
        <end position="59"/>
    </location>
</feature>
<evidence type="ECO:0000313" key="2">
    <source>
        <dbReference type="EMBL" id="KAK3334801.1"/>
    </source>
</evidence>
<proteinExistence type="predicted"/>
<feature type="region of interest" description="Disordered" evidence="1">
    <location>
        <begin position="283"/>
        <end position="319"/>
    </location>
</feature>
<feature type="compositionally biased region" description="Basic and acidic residues" evidence="1">
    <location>
        <begin position="664"/>
        <end position="679"/>
    </location>
</feature>
<dbReference type="Proteomes" id="UP001278500">
    <property type="component" value="Unassembled WGS sequence"/>
</dbReference>
<protein>
    <submittedName>
        <fullName evidence="2">Uncharacterized protein</fullName>
    </submittedName>
</protein>
<accession>A0AAE0MJE5</accession>
<gene>
    <name evidence="2" type="ORF">B0H65DRAFT_512487</name>
</gene>